<dbReference type="Pfam" id="PF00071">
    <property type="entry name" value="Ras"/>
    <property type="match status" value="1"/>
</dbReference>
<evidence type="ECO:0000313" key="7">
    <source>
        <dbReference type="Proteomes" id="UP001056384"/>
    </source>
</evidence>
<organism evidence="6 7">
    <name type="scientific">Septoria linicola</name>
    <dbReference type="NCBI Taxonomy" id="215465"/>
    <lineage>
        <taxon>Eukaryota</taxon>
        <taxon>Fungi</taxon>
        <taxon>Dikarya</taxon>
        <taxon>Ascomycota</taxon>
        <taxon>Pezizomycotina</taxon>
        <taxon>Dothideomycetes</taxon>
        <taxon>Dothideomycetidae</taxon>
        <taxon>Mycosphaerellales</taxon>
        <taxon>Mycosphaerellaceae</taxon>
        <taxon>Septoria</taxon>
    </lineage>
</organism>
<dbReference type="Gene3D" id="3.40.50.300">
    <property type="entry name" value="P-loop containing nucleotide triphosphate hydrolases"/>
    <property type="match status" value="1"/>
</dbReference>
<dbReference type="PANTHER" id="PTHR45704">
    <property type="entry name" value="RAS-LIKE FAMILY MEMBER 11"/>
    <property type="match status" value="1"/>
</dbReference>
<comment type="catalytic activity">
    <reaction evidence="4">
        <text>GTP + H2O = GDP + phosphate + H(+)</text>
        <dbReference type="Rhea" id="RHEA:19669"/>
        <dbReference type="ChEBI" id="CHEBI:15377"/>
        <dbReference type="ChEBI" id="CHEBI:15378"/>
        <dbReference type="ChEBI" id="CHEBI:37565"/>
        <dbReference type="ChEBI" id="CHEBI:43474"/>
        <dbReference type="ChEBI" id="CHEBI:58189"/>
        <dbReference type="EC" id="3.6.5.2"/>
    </reaction>
</comment>
<gene>
    <name evidence="6" type="ORF">Slin15195_G031740</name>
</gene>
<dbReference type="EC" id="3.6.5.2" evidence="2"/>
<dbReference type="GO" id="GO:0003925">
    <property type="term" value="F:G protein activity"/>
    <property type="evidence" value="ECO:0007669"/>
    <property type="project" value="UniProtKB-EC"/>
</dbReference>
<keyword evidence="7" id="KW-1185">Reference proteome</keyword>
<dbReference type="PROSITE" id="PS51421">
    <property type="entry name" value="RAS"/>
    <property type="match status" value="1"/>
</dbReference>
<evidence type="ECO:0000256" key="3">
    <source>
        <dbReference type="ARBA" id="ARBA00022801"/>
    </source>
</evidence>
<evidence type="ECO:0000256" key="4">
    <source>
        <dbReference type="ARBA" id="ARBA00048098"/>
    </source>
</evidence>
<dbReference type="SMART" id="SM00175">
    <property type="entry name" value="RAB"/>
    <property type="match status" value="1"/>
</dbReference>
<name>A0A9Q9ANW4_9PEZI</name>
<dbReference type="SMART" id="SM00173">
    <property type="entry name" value="RAS"/>
    <property type="match status" value="1"/>
</dbReference>
<accession>A0A9Q9ANW4</accession>
<dbReference type="InterPro" id="IPR001806">
    <property type="entry name" value="Small_GTPase"/>
</dbReference>
<dbReference type="Proteomes" id="UP001056384">
    <property type="component" value="Chromosome 2"/>
</dbReference>
<comment type="similarity">
    <text evidence="1">Belongs to the small GTPase superfamily. Ras family.</text>
</comment>
<dbReference type="InterPro" id="IPR051065">
    <property type="entry name" value="Ras-related_GTPase"/>
</dbReference>
<dbReference type="EMBL" id="CP099419">
    <property type="protein sequence ID" value="USW49855.1"/>
    <property type="molecule type" value="Genomic_DNA"/>
</dbReference>
<dbReference type="SUPFAM" id="SSF52540">
    <property type="entry name" value="P-loop containing nucleoside triphosphate hydrolases"/>
    <property type="match status" value="1"/>
</dbReference>
<dbReference type="PROSITE" id="PS51419">
    <property type="entry name" value="RAB"/>
    <property type="match status" value="1"/>
</dbReference>
<evidence type="ECO:0000256" key="1">
    <source>
        <dbReference type="ARBA" id="ARBA00008344"/>
    </source>
</evidence>
<evidence type="ECO:0000313" key="6">
    <source>
        <dbReference type="EMBL" id="USW49855.1"/>
    </source>
</evidence>
<sequence>MALLLDRASIVRQYLYSKQHIPTVRIAVLGCEGVGKRSILQRFCYGSLIEQTRSSMMELEWHKHVAVQGRDVHVQFDLMNDGPFQMPEEDLLEYIRNNEAYMLVYNVTDLESFEVLDGVCRLYARIPRQRPWRVPFFIVASKIDRWRGGWAVPFLQGDEFARSVGATFLSMSALNGEGTGDEVIVDIVSRVLLSRYQNEVDTVPRAQTRTPVPPAPSVSPSPE</sequence>
<dbReference type="InterPro" id="IPR027417">
    <property type="entry name" value="P-loop_NTPase"/>
</dbReference>
<evidence type="ECO:0000256" key="2">
    <source>
        <dbReference type="ARBA" id="ARBA00011984"/>
    </source>
</evidence>
<feature type="compositionally biased region" description="Pro residues" evidence="5">
    <location>
        <begin position="211"/>
        <end position="223"/>
    </location>
</feature>
<proteinExistence type="inferred from homology"/>
<protein>
    <recommendedName>
        <fullName evidence="2">small monomeric GTPase</fullName>
        <ecNumber evidence="2">3.6.5.2</ecNumber>
    </recommendedName>
</protein>
<feature type="region of interest" description="Disordered" evidence="5">
    <location>
        <begin position="203"/>
        <end position="223"/>
    </location>
</feature>
<evidence type="ECO:0000256" key="5">
    <source>
        <dbReference type="SAM" id="MobiDB-lite"/>
    </source>
</evidence>
<dbReference type="GO" id="GO:0005525">
    <property type="term" value="F:GTP binding"/>
    <property type="evidence" value="ECO:0007669"/>
    <property type="project" value="InterPro"/>
</dbReference>
<dbReference type="AlphaFoldDB" id="A0A9Q9ANW4"/>
<dbReference type="OrthoDB" id="265044at2759"/>
<keyword evidence="3 6" id="KW-0378">Hydrolase</keyword>
<reference evidence="6" key="1">
    <citation type="submission" date="2022-06" db="EMBL/GenBank/DDBJ databases">
        <title>Complete genome sequences of two strains of the flax pathogen Septoria linicola.</title>
        <authorList>
            <person name="Lapalu N."/>
            <person name="Simon A."/>
            <person name="Demenou B."/>
            <person name="Paumier D."/>
            <person name="Guillot M.-P."/>
            <person name="Gout L."/>
            <person name="Valade R."/>
        </authorList>
    </citation>
    <scope>NUCLEOTIDE SEQUENCE</scope>
    <source>
        <strain evidence="6">SE15195</strain>
    </source>
</reference>